<dbReference type="InterPro" id="IPR015300">
    <property type="entry name" value="DNA-bd_pseudobarrel_sf"/>
</dbReference>
<comment type="caution">
    <text evidence="8">The sequence shown here is derived from an EMBL/GenBank/DDBJ whole genome shotgun (WGS) entry which is preliminary data.</text>
</comment>
<dbReference type="AlphaFoldDB" id="A0ABD3T896"/>
<dbReference type="Pfam" id="PF02362">
    <property type="entry name" value="B3"/>
    <property type="match status" value="2"/>
</dbReference>
<dbReference type="PANTHER" id="PTHR31674:SF62">
    <property type="entry name" value="B3 DOMAIN-CONTAINING PROTEIN REM14-RELATED"/>
    <property type="match status" value="1"/>
</dbReference>
<keyword evidence="9" id="KW-1185">Reference proteome</keyword>
<accession>A0ABD3T896</accession>
<feature type="domain" description="TF-B3" evidence="7">
    <location>
        <begin position="177"/>
        <end position="260"/>
    </location>
</feature>
<dbReference type="GO" id="GO:0005634">
    <property type="term" value="C:nucleus"/>
    <property type="evidence" value="ECO:0007669"/>
    <property type="project" value="UniProtKB-SubCell"/>
</dbReference>
<dbReference type="InterPro" id="IPR003340">
    <property type="entry name" value="B3_DNA-bd"/>
</dbReference>
<sequence>MRWTNKNKIKEYIQYTHKKTQFCYTLQPGIPVNFAIGTGIATTGKVQLQDAKGRKWPVCVTDSRCGQFAISAGWRNFLIGNNVLVGSTISFQFVSSFDNTIEARVIKQGTNANALFKFVKRKGNGKFLLFASDDKTRDLNAESENEERFIEQGNVDTGVFKRWIFSKEFKKHHFRCRLNIPKDFAIGIGIGRNREIQVHDEKGRNWTVRVTDRKCGWFTMTAGLKDFLVGNKVVVGSTISFEYVPTSSDYTTEARVTKRGRGRPSSLASTNY</sequence>
<evidence type="ECO:0000256" key="2">
    <source>
        <dbReference type="ARBA" id="ARBA00022737"/>
    </source>
</evidence>
<name>A0ABD3T896_9LAMI</name>
<evidence type="ECO:0000256" key="1">
    <source>
        <dbReference type="ARBA" id="ARBA00004123"/>
    </source>
</evidence>
<evidence type="ECO:0000259" key="7">
    <source>
        <dbReference type="PROSITE" id="PS50863"/>
    </source>
</evidence>
<keyword evidence="2" id="KW-0677">Repeat</keyword>
<keyword evidence="6" id="KW-0539">Nucleus</keyword>
<dbReference type="PANTHER" id="PTHR31674">
    <property type="entry name" value="B3 DOMAIN-CONTAINING PROTEIN REM-LIKE 3-RELATED"/>
    <property type="match status" value="1"/>
</dbReference>
<dbReference type="SUPFAM" id="SSF101936">
    <property type="entry name" value="DNA-binding pseudobarrel domain"/>
    <property type="match status" value="2"/>
</dbReference>
<evidence type="ECO:0000256" key="5">
    <source>
        <dbReference type="ARBA" id="ARBA00023163"/>
    </source>
</evidence>
<dbReference type="InterPro" id="IPR039218">
    <property type="entry name" value="REM_fam"/>
</dbReference>
<proteinExistence type="predicted"/>
<keyword evidence="4" id="KW-0238">DNA-binding</keyword>
<evidence type="ECO:0000313" key="9">
    <source>
        <dbReference type="Proteomes" id="UP001634393"/>
    </source>
</evidence>
<evidence type="ECO:0000256" key="3">
    <source>
        <dbReference type="ARBA" id="ARBA00023015"/>
    </source>
</evidence>
<dbReference type="EMBL" id="JBJXBP010000004">
    <property type="protein sequence ID" value="KAL3833165.1"/>
    <property type="molecule type" value="Genomic_DNA"/>
</dbReference>
<gene>
    <name evidence="8" type="ORF">ACJIZ3_007901</name>
</gene>
<keyword evidence="3" id="KW-0805">Transcription regulation</keyword>
<organism evidence="8 9">
    <name type="scientific">Penstemon smallii</name>
    <dbReference type="NCBI Taxonomy" id="265156"/>
    <lineage>
        <taxon>Eukaryota</taxon>
        <taxon>Viridiplantae</taxon>
        <taxon>Streptophyta</taxon>
        <taxon>Embryophyta</taxon>
        <taxon>Tracheophyta</taxon>
        <taxon>Spermatophyta</taxon>
        <taxon>Magnoliopsida</taxon>
        <taxon>eudicotyledons</taxon>
        <taxon>Gunneridae</taxon>
        <taxon>Pentapetalae</taxon>
        <taxon>asterids</taxon>
        <taxon>lamiids</taxon>
        <taxon>Lamiales</taxon>
        <taxon>Plantaginaceae</taxon>
        <taxon>Cheloneae</taxon>
        <taxon>Penstemon</taxon>
    </lineage>
</organism>
<dbReference type="GO" id="GO:0003677">
    <property type="term" value="F:DNA binding"/>
    <property type="evidence" value="ECO:0007669"/>
    <property type="project" value="UniProtKB-KW"/>
</dbReference>
<dbReference type="Proteomes" id="UP001634393">
    <property type="component" value="Unassembled WGS sequence"/>
</dbReference>
<dbReference type="CDD" id="cd10017">
    <property type="entry name" value="B3_DNA"/>
    <property type="match status" value="2"/>
</dbReference>
<evidence type="ECO:0000313" key="8">
    <source>
        <dbReference type="EMBL" id="KAL3833165.1"/>
    </source>
</evidence>
<dbReference type="Gene3D" id="2.40.330.10">
    <property type="entry name" value="DNA-binding pseudobarrel domain"/>
    <property type="match status" value="2"/>
</dbReference>
<reference evidence="8 9" key="1">
    <citation type="submission" date="2024-12" db="EMBL/GenBank/DDBJ databases">
        <title>The unique morphological basis and parallel evolutionary history of personate flowers in Penstemon.</title>
        <authorList>
            <person name="Depatie T.H."/>
            <person name="Wessinger C.A."/>
        </authorList>
    </citation>
    <scope>NUCLEOTIDE SEQUENCE [LARGE SCALE GENOMIC DNA]</scope>
    <source>
        <strain evidence="8">WTNN_2</strain>
        <tissue evidence="8">Leaf</tissue>
    </source>
</reference>
<protein>
    <recommendedName>
        <fullName evidence="7">TF-B3 domain-containing protein</fullName>
    </recommendedName>
</protein>
<comment type="subcellular location">
    <subcellularLocation>
        <location evidence="1">Nucleus</location>
    </subcellularLocation>
</comment>
<evidence type="ECO:0000256" key="6">
    <source>
        <dbReference type="ARBA" id="ARBA00023242"/>
    </source>
</evidence>
<evidence type="ECO:0000256" key="4">
    <source>
        <dbReference type="ARBA" id="ARBA00023125"/>
    </source>
</evidence>
<dbReference type="SMART" id="SM01019">
    <property type="entry name" value="B3"/>
    <property type="match status" value="2"/>
</dbReference>
<dbReference type="PROSITE" id="PS50863">
    <property type="entry name" value="B3"/>
    <property type="match status" value="2"/>
</dbReference>
<feature type="domain" description="TF-B3" evidence="7">
    <location>
        <begin position="30"/>
        <end position="109"/>
    </location>
</feature>
<keyword evidence="5" id="KW-0804">Transcription</keyword>